<protein>
    <recommendedName>
        <fullName evidence="3">Histone-lysine N-methyltransferase SETMAR</fullName>
    </recommendedName>
</protein>
<keyword evidence="2" id="KW-1185">Reference proteome</keyword>
<name>A0ABR1EMC8_NECAM</name>
<evidence type="ECO:0000313" key="1">
    <source>
        <dbReference type="EMBL" id="KAK6763545.1"/>
    </source>
</evidence>
<accession>A0ABR1EMC8</accession>
<dbReference type="PANTHER" id="PTHR46060:SF1">
    <property type="entry name" value="MARINER MOS1 TRANSPOSASE-LIKE PROTEIN"/>
    <property type="match status" value="1"/>
</dbReference>
<dbReference type="PANTHER" id="PTHR46060">
    <property type="entry name" value="MARINER MOS1 TRANSPOSASE-LIKE PROTEIN"/>
    <property type="match status" value="1"/>
</dbReference>
<dbReference type="InterPro" id="IPR036397">
    <property type="entry name" value="RNaseH_sf"/>
</dbReference>
<evidence type="ECO:0000313" key="2">
    <source>
        <dbReference type="Proteomes" id="UP001303046"/>
    </source>
</evidence>
<comment type="caution">
    <text evidence="1">The sequence shown here is derived from an EMBL/GenBank/DDBJ whole genome shotgun (WGS) entry which is preliminary data.</text>
</comment>
<dbReference type="Proteomes" id="UP001303046">
    <property type="component" value="Unassembled WGS sequence"/>
</dbReference>
<dbReference type="InterPro" id="IPR052709">
    <property type="entry name" value="Transposase-MT_Hybrid"/>
</dbReference>
<evidence type="ECO:0008006" key="3">
    <source>
        <dbReference type="Google" id="ProtNLM"/>
    </source>
</evidence>
<sequence>MDQQGRSSQPLFEAENTPEEDHGDCVVVCYKCNPLQLHETWRDHHRREVVQRTGQNAQKTPTFLRGVSEQKGPILLHDNARPHISKVTLLKLDELGYETLPHSPYSPDFSPTDYRPSIENDFRKFVDSKSSDF</sequence>
<gene>
    <name evidence="1" type="primary">Necator_chrX.g24192</name>
    <name evidence="1" type="ORF">RB195_024027</name>
</gene>
<proteinExistence type="predicted"/>
<dbReference type="EMBL" id="JAVFWL010000006">
    <property type="protein sequence ID" value="KAK6763545.1"/>
    <property type="molecule type" value="Genomic_DNA"/>
</dbReference>
<reference evidence="1 2" key="1">
    <citation type="submission" date="2023-08" db="EMBL/GenBank/DDBJ databases">
        <title>A Necator americanus chromosomal reference genome.</title>
        <authorList>
            <person name="Ilik V."/>
            <person name="Petrzelkova K.J."/>
            <person name="Pardy F."/>
            <person name="Fuh T."/>
            <person name="Niatou-Singa F.S."/>
            <person name="Gouil Q."/>
            <person name="Baker L."/>
            <person name="Ritchie M.E."/>
            <person name="Jex A.R."/>
            <person name="Gazzola D."/>
            <person name="Li H."/>
            <person name="Toshio Fujiwara R."/>
            <person name="Zhan B."/>
            <person name="Aroian R.V."/>
            <person name="Pafco B."/>
            <person name="Schwarz E.M."/>
        </authorList>
    </citation>
    <scope>NUCLEOTIDE SEQUENCE [LARGE SCALE GENOMIC DNA]</scope>
    <source>
        <strain evidence="1 2">Aroian</strain>
        <tissue evidence="1">Whole animal</tissue>
    </source>
</reference>
<organism evidence="1 2">
    <name type="scientific">Necator americanus</name>
    <name type="common">Human hookworm</name>
    <dbReference type="NCBI Taxonomy" id="51031"/>
    <lineage>
        <taxon>Eukaryota</taxon>
        <taxon>Metazoa</taxon>
        <taxon>Ecdysozoa</taxon>
        <taxon>Nematoda</taxon>
        <taxon>Chromadorea</taxon>
        <taxon>Rhabditida</taxon>
        <taxon>Rhabditina</taxon>
        <taxon>Rhabditomorpha</taxon>
        <taxon>Strongyloidea</taxon>
        <taxon>Ancylostomatidae</taxon>
        <taxon>Bunostominae</taxon>
        <taxon>Necator</taxon>
    </lineage>
</organism>
<dbReference type="Gene3D" id="3.30.420.10">
    <property type="entry name" value="Ribonuclease H-like superfamily/Ribonuclease H"/>
    <property type="match status" value="1"/>
</dbReference>